<reference evidence="2" key="1">
    <citation type="journal article" date="2017" name="bioRxiv">
        <title>Comparative analysis of the genomes of Stylophora pistillata and Acropora digitifera provides evidence for extensive differences between species of corals.</title>
        <authorList>
            <person name="Voolstra C.R."/>
            <person name="Li Y."/>
            <person name="Liew Y.J."/>
            <person name="Baumgarten S."/>
            <person name="Zoccola D."/>
            <person name="Flot J.-F."/>
            <person name="Tambutte S."/>
            <person name="Allemand D."/>
            <person name="Aranda M."/>
        </authorList>
    </citation>
    <scope>NUCLEOTIDE SEQUENCE [LARGE SCALE GENOMIC DNA]</scope>
</reference>
<dbReference type="PANTHER" id="PTHR31424:SF3">
    <property type="entry name" value="RING-TYPE DOMAIN-CONTAINING PROTEIN"/>
    <property type="match status" value="1"/>
</dbReference>
<organism evidence="1 2">
    <name type="scientific">Stylophora pistillata</name>
    <name type="common">Smooth cauliflower coral</name>
    <dbReference type="NCBI Taxonomy" id="50429"/>
    <lineage>
        <taxon>Eukaryota</taxon>
        <taxon>Metazoa</taxon>
        <taxon>Cnidaria</taxon>
        <taxon>Anthozoa</taxon>
        <taxon>Hexacorallia</taxon>
        <taxon>Scleractinia</taxon>
        <taxon>Astrocoeniina</taxon>
        <taxon>Pocilloporidae</taxon>
        <taxon>Stylophora</taxon>
    </lineage>
</organism>
<dbReference type="PANTHER" id="PTHR31424">
    <property type="entry name" value="PROTEIN CBG23806"/>
    <property type="match status" value="1"/>
</dbReference>
<dbReference type="EMBL" id="LSMT01000907">
    <property type="protein sequence ID" value="PFX13733.1"/>
    <property type="molecule type" value="Genomic_DNA"/>
</dbReference>
<evidence type="ECO:0000313" key="1">
    <source>
        <dbReference type="EMBL" id="PFX13733.1"/>
    </source>
</evidence>
<dbReference type="AlphaFoldDB" id="A0A2B4RA97"/>
<dbReference type="Proteomes" id="UP000225706">
    <property type="component" value="Unassembled WGS sequence"/>
</dbReference>
<keyword evidence="2" id="KW-1185">Reference proteome</keyword>
<comment type="caution">
    <text evidence="1">The sequence shown here is derived from an EMBL/GenBank/DDBJ whole genome shotgun (WGS) entry which is preliminary data.</text>
</comment>
<accession>A0A2B4RA97</accession>
<sequence length="586" mass="66318">MAAMISAERAREKVLDDDDELESIESVEGEEDALEYNNFLADTLKQSLQRVGKDLENCEYFVDASAEMLVPLYNLMRNHLPGTTQAANILNSYPVYARSFFYTESRLWLESIHRRLAGRHRVTNPFYAKITCEIPYGIFSILLRVIKGIDGFCEPFVNFGRNKKAEVVSFTTLRPVKQLLSILSGISEKGNKFMEDNLFPAGKKHGVIAVFGNKNMLGFSSFHGIEAKAKTIPAFHILGVGRDNVTVQIISLSAESEKLHSYVAKLGQDIYFGNNGKTLNEVGERQQRRKLKELKTNVERALWFAETFGLTLNSVTFAKKDGSNHNLSYGNFQKKSLNELSEEEQDKLKSILFVLDKFCIGEAACHELTMCTQGQDLPQSYLIKKCKDDLNKLCHITRTPGVAAGAQLDFDAELESVLKKQIHLKKIDIDNPDLNVTIKISGDGNYAVVVIKGQESHEVLQSSCFTIFQQVNNFRQGKVSVEGKDVPVDIFLGGDYKFLLLVLEMKSASSDFACIWCEMYKKDRFDMTKPQNYDWEDPFVRNIDGIIEDAKHKKHSCQHQPLLHIPLEIVVPDELHLMLRITAIHL</sequence>
<name>A0A2B4RA97_STYPI</name>
<gene>
    <name evidence="1" type="ORF">AWC38_SpisGene22158</name>
</gene>
<dbReference type="OrthoDB" id="5987510at2759"/>
<proteinExistence type="predicted"/>
<evidence type="ECO:0000313" key="2">
    <source>
        <dbReference type="Proteomes" id="UP000225706"/>
    </source>
</evidence>
<protein>
    <submittedName>
        <fullName evidence="1">Uncharacterized protein</fullName>
    </submittedName>
</protein>